<dbReference type="SMART" id="SM00829">
    <property type="entry name" value="PKS_ER"/>
    <property type="match status" value="1"/>
</dbReference>
<evidence type="ECO:0000313" key="5">
    <source>
        <dbReference type="Proteomes" id="UP001150941"/>
    </source>
</evidence>
<dbReference type="Gene3D" id="3.90.180.10">
    <property type="entry name" value="Medium-chain alcohol dehydrogenases, catalytic domain"/>
    <property type="match status" value="1"/>
</dbReference>
<feature type="domain" description="Enoyl reductase (ER)" evidence="3">
    <location>
        <begin position="14"/>
        <end position="320"/>
    </location>
</feature>
<dbReference type="PANTHER" id="PTHR45348:SF2">
    <property type="entry name" value="ZINC-TYPE ALCOHOL DEHYDROGENASE-LIKE PROTEIN C2E1P3.01"/>
    <property type="match status" value="1"/>
</dbReference>
<dbReference type="RefSeq" id="XP_058327074.1">
    <property type="nucleotide sequence ID" value="XM_058478744.1"/>
</dbReference>
<dbReference type="InterPro" id="IPR013154">
    <property type="entry name" value="ADH-like_N"/>
</dbReference>
<keyword evidence="2" id="KW-0560">Oxidoreductase</keyword>
<dbReference type="InterPro" id="IPR020843">
    <property type="entry name" value="ER"/>
</dbReference>
<dbReference type="InterPro" id="IPR047122">
    <property type="entry name" value="Trans-enoyl_RdTase-like"/>
</dbReference>
<dbReference type="Pfam" id="PF00107">
    <property type="entry name" value="ADH_zinc_N"/>
    <property type="match status" value="1"/>
</dbReference>
<gene>
    <name evidence="4" type="ORF">N7468_009448</name>
</gene>
<comment type="similarity">
    <text evidence="1">Belongs to the zinc-containing alcohol dehydrogenase family.</text>
</comment>
<evidence type="ECO:0000313" key="4">
    <source>
        <dbReference type="EMBL" id="KAJ5220244.1"/>
    </source>
</evidence>
<dbReference type="InterPro" id="IPR013149">
    <property type="entry name" value="ADH-like_C"/>
</dbReference>
<dbReference type="AlphaFoldDB" id="A0A9W9NHQ4"/>
<organism evidence="4 5">
    <name type="scientific">Penicillium chermesinum</name>
    <dbReference type="NCBI Taxonomy" id="63820"/>
    <lineage>
        <taxon>Eukaryota</taxon>
        <taxon>Fungi</taxon>
        <taxon>Dikarya</taxon>
        <taxon>Ascomycota</taxon>
        <taxon>Pezizomycotina</taxon>
        <taxon>Eurotiomycetes</taxon>
        <taxon>Eurotiomycetidae</taxon>
        <taxon>Eurotiales</taxon>
        <taxon>Aspergillaceae</taxon>
        <taxon>Penicillium</taxon>
    </lineage>
</organism>
<name>A0A9W9NHQ4_9EURO</name>
<evidence type="ECO:0000259" key="3">
    <source>
        <dbReference type="SMART" id="SM00829"/>
    </source>
</evidence>
<proteinExistence type="inferred from homology"/>
<dbReference type="SUPFAM" id="SSF50129">
    <property type="entry name" value="GroES-like"/>
    <property type="match status" value="1"/>
</dbReference>
<accession>A0A9W9NHQ4</accession>
<dbReference type="SUPFAM" id="SSF51735">
    <property type="entry name" value="NAD(P)-binding Rossmann-fold domains"/>
    <property type="match status" value="1"/>
</dbReference>
<sequence>MASVSLQYQLPSKGGQFTLTQVPTPTPGPNEISIRTKAIALNGIDWKNRAFGIMIQEYPAVLGIDAAGTIEAVGSQVQGFQPGDEVLSLAGTDPRSGAFQEIFTVPAHFVARKPAGLSFEQAASLPVDLPPTSERGAGIQSVLVLGGSSGIGAMAIQFLRLVLPAALILTTASKKHHERLLSLGADQCFERSAQDDPTDIRTVAARGAGVDAIIDTVGAAGSQPAVFAALNPNGAQLYSQVMTGVGIKAPAAVKATVVFARQVFGTPGGQTLIPGLARLVESGRVKLPTAVDVVGQGFEAIQPALDRLMKEGVSGSKFVVRV</sequence>
<dbReference type="Gene3D" id="3.40.50.720">
    <property type="entry name" value="NAD(P)-binding Rossmann-like Domain"/>
    <property type="match status" value="1"/>
</dbReference>
<dbReference type="PANTHER" id="PTHR45348">
    <property type="entry name" value="HYPOTHETICAL OXIDOREDUCTASE (EUROFUNG)"/>
    <property type="match status" value="1"/>
</dbReference>
<protein>
    <recommendedName>
        <fullName evidence="3">Enoyl reductase (ER) domain-containing protein</fullName>
    </recommendedName>
</protein>
<dbReference type="InterPro" id="IPR036291">
    <property type="entry name" value="NAD(P)-bd_dom_sf"/>
</dbReference>
<comment type="caution">
    <text evidence="4">The sequence shown here is derived from an EMBL/GenBank/DDBJ whole genome shotgun (WGS) entry which is preliminary data.</text>
</comment>
<dbReference type="Proteomes" id="UP001150941">
    <property type="component" value="Unassembled WGS sequence"/>
</dbReference>
<evidence type="ECO:0000256" key="2">
    <source>
        <dbReference type="ARBA" id="ARBA00023002"/>
    </source>
</evidence>
<evidence type="ECO:0000256" key="1">
    <source>
        <dbReference type="ARBA" id="ARBA00008072"/>
    </source>
</evidence>
<reference evidence="4" key="2">
    <citation type="journal article" date="2023" name="IMA Fungus">
        <title>Comparative genomic study of the Penicillium genus elucidates a diverse pangenome and 15 lateral gene transfer events.</title>
        <authorList>
            <person name="Petersen C."/>
            <person name="Sorensen T."/>
            <person name="Nielsen M.R."/>
            <person name="Sondergaard T.E."/>
            <person name="Sorensen J.L."/>
            <person name="Fitzpatrick D.A."/>
            <person name="Frisvad J.C."/>
            <person name="Nielsen K.L."/>
        </authorList>
    </citation>
    <scope>NUCLEOTIDE SEQUENCE</scope>
    <source>
        <strain evidence="4">IBT 19713</strain>
    </source>
</reference>
<dbReference type="GO" id="GO:0016651">
    <property type="term" value="F:oxidoreductase activity, acting on NAD(P)H"/>
    <property type="evidence" value="ECO:0007669"/>
    <property type="project" value="InterPro"/>
</dbReference>
<dbReference type="OrthoDB" id="10257049at2759"/>
<dbReference type="CDD" id="cd08249">
    <property type="entry name" value="enoyl_reductase_like"/>
    <property type="match status" value="1"/>
</dbReference>
<reference evidence="4" key="1">
    <citation type="submission" date="2022-11" db="EMBL/GenBank/DDBJ databases">
        <authorList>
            <person name="Petersen C."/>
        </authorList>
    </citation>
    <scope>NUCLEOTIDE SEQUENCE</scope>
    <source>
        <strain evidence="4">IBT 19713</strain>
    </source>
</reference>
<dbReference type="Pfam" id="PF08240">
    <property type="entry name" value="ADH_N"/>
    <property type="match status" value="1"/>
</dbReference>
<dbReference type="EMBL" id="JAPQKS010000007">
    <property type="protein sequence ID" value="KAJ5220244.1"/>
    <property type="molecule type" value="Genomic_DNA"/>
</dbReference>
<keyword evidence="5" id="KW-1185">Reference proteome</keyword>
<dbReference type="GeneID" id="83206047"/>
<dbReference type="InterPro" id="IPR011032">
    <property type="entry name" value="GroES-like_sf"/>
</dbReference>